<comment type="similarity">
    <text evidence="2">Belongs to the NlpA lipoprotein family.</text>
</comment>
<dbReference type="InterPro" id="IPR004872">
    <property type="entry name" value="Lipoprotein_NlpA"/>
</dbReference>
<reference evidence="8" key="1">
    <citation type="submission" date="2016-10" db="EMBL/GenBank/DDBJ databases">
        <authorList>
            <person name="Varghese N."/>
            <person name="Submissions S."/>
        </authorList>
    </citation>
    <scope>NUCLEOTIDE SEQUENCE [LARGE SCALE GENOMIC DNA]</scope>
    <source>
        <strain evidence="8">DSM 16477</strain>
    </source>
</reference>
<proteinExistence type="inferred from homology"/>
<gene>
    <name evidence="7" type="ORF">SAMN04489759_108165</name>
</gene>
<keyword evidence="4" id="KW-0472">Membrane</keyword>
<organism evidence="7 8">
    <name type="scientific">Sulfitobacter delicatus</name>
    <dbReference type="NCBI Taxonomy" id="218672"/>
    <lineage>
        <taxon>Bacteria</taxon>
        <taxon>Pseudomonadati</taxon>
        <taxon>Pseudomonadota</taxon>
        <taxon>Alphaproteobacteria</taxon>
        <taxon>Rhodobacterales</taxon>
        <taxon>Roseobacteraceae</taxon>
        <taxon>Sulfitobacter</taxon>
    </lineage>
</organism>
<dbReference type="GO" id="GO:0016020">
    <property type="term" value="C:membrane"/>
    <property type="evidence" value="ECO:0007669"/>
    <property type="project" value="UniProtKB-SubCell"/>
</dbReference>
<evidence type="ECO:0000256" key="3">
    <source>
        <dbReference type="ARBA" id="ARBA00022729"/>
    </source>
</evidence>
<accession>A0A1G7UZ73</accession>
<dbReference type="Proteomes" id="UP000199399">
    <property type="component" value="Unassembled WGS sequence"/>
</dbReference>
<dbReference type="EMBL" id="FNBP01000008">
    <property type="protein sequence ID" value="SDG52833.1"/>
    <property type="molecule type" value="Genomic_DNA"/>
</dbReference>
<evidence type="ECO:0000256" key="2">
    <source>
        <dbReference type="ARBA" id="ARBA00008973"/>
    </source>
</evidence>
<dbReference type="AlphaFoldDB" id="A0A1G7UZ73"/>
<keyword evidence="6 7" id="KW-0449">Lipoprotein</keyword>
<evidence type="ECO:0000313" key="8">
    <source>
        <dbReference type="Proteomes" id="UP000199399"/>
    </source>
</evidence>
<evidence type="ECO:0000256" key="1">
    <source>
        <dbReference type="ARBA" id="ARBA00004635"/>
    </source>
</evidence>
<comment type="subcellular location">
    <subcellularLocation>
        <location evidence="1">Membrane</location>
        <topology evidence="1">Lipid-anchor</topology>
    </subcellularLocation>
</comment>
<sequence length="44" mass="5030">MNVIVVRKGDEEAAWVETLLKAYHSDEVKAFIDESYQGTVITSW</sequence>
<evidence type="ECO:0000313" key="7">
    <source>
        <dbReference type="EMBL" id="SDG52833.1"/>
    </source>
</evidence>
<dbReference type="STRING" id="218672.SAMN04489759_108165"/>
<evidence type="ECO:0000256" key="4">
    <source>
        <dbReference type="ARBA" id="ARBA00023136"/>
    </source>
</evidence>
<dbReference type="SUPFAM" id="SSF53850">
    <property type="entry name" value="Periplasmic binding protein-like II"/>
    <property type="match status" value="1"/>
</dbReference>
<dbReference type="Pfam" id="PF03180">
    <property type="entry name" value="Lipoprotein_9"/>
    <property type="match status" value="1"/>
</dbReference>
<evidence type="ECO:0000256" key="6">
    <source>
        <dbReference type="ARBA" id="ARBA00023288"/>
    </source>
</evidence>
<keyword evidence="3" id="KW-0732">Signal</keyword>
<evidence type="ECO:0000256" key="5">
    <source>
        <dbReference type="ARBA" id="ARBA00023139"/>
    </source>
</evidence>
<protein>
    <submittedName>
        <fullName evidence="7">NLPA lipoprotein</fullName>
    </submittedName>
</protein>
<keyword evidence="8" id="KW-1185">Reference proteome</keyword>
<name>A0A1G7UZ73_9RHOB</name>
<keyword evidence="5" id="KW-0564">Palmitate</keyword>
<dbReference type="Gene3D" id="3.40.190.10">
    <property type="entry name" value="Periplasmic binding protein-like II"/>
    <property type="match status" value="1"/>
</dbReference>